<comment type="caution">
    <text evidence="2">The sequence shown here is derived from an EMBL/GenBank/DDBJ whole genome shotgun (WGS) entry which is preliminary data.</text>
</comment>
<accession>A0A9P5YH52</accession>
<evidence type="ECO:0000313" key="3">
    <source>
        <dbReference type="Proteomes" id="UP000807353"/>
    </source>
</evidence>
<feature type="compositionally biased region" description="Low complexity" evidence="1">
    <location>
        <begin position="346"/>
        <end position="359"/>
    </location>
</feature>
<feature type="compositionally biased region" description="Low complexity" evidence="1">
    <location>
        <begin position="188"/>
        <end position="210"/>
    </location>
</feature>
<feature type="compositionally biased region" description="Basic and acidic residues" evidence="1">
    <location>
        <begin position="104"/>
        <end position="132"/>
    </location>
</feature>
<organism evidence="2 3">
    <name type="scientific">Collybia nuda</name>
    <dbReference type="NCBI Taxonomy" id="64659"/>
    <lineage>
        <taxon>Eukaryota</taxon>
        <taxon>Fungi</taxon>
        <taxon>Dikarya</taxon>
        <taxon>Basidiomycota</taxon>
        <taxon>Agaricomycotina</taxon>
        <taxon>Agaricomycetes</taxon>
        <taxon>Agaricomycetidae</taxon>
        <taxon>Agaricales</taxon>
        <taxon>Tricholomatineae</taxon>
        <taxon>Clitocybaceae</taxon>
        <taxon>Collybia</taxon>
    </lineage>
</organism>
<evidence type="ECO:0000313" key="2">
    <source>
        <dbReference type="EMBL" id="KAF9468882.1"/>
    </source>
</evidence>
<feature type="compositionally biased region" description="Basic and acidic residues" evidence="1">
    <location>
        <begin position="556"/>
        <end position="576"/>
    </location>
</feature>
<dbReference type="OrthoDB" id="1719357at2759"/>
<protein>
    <submittedName>
        <fullName evidence="2">Uncharacterized protein</fullName>
    </submittedName>
</protein>
<evidence type="ECO:0000256" key="1">
    <source>
        <dbReference type="SAM" id="MobiDB-lite"/>
    </source>
</evidence>
<feature type="compositionally biased region" description="Low complexity" evidence="1">
    <location>
        <begin position="407"/>
        <end position="425"/>
    </location>
</feature>
<feature type="compositionally biased region" description="Low complexity" evidence="1">
    <location>
        <begin position="166"/>
        <end position="181"/>
    </location>
</feature>
<feature type="compositionally biased region" description="Gly residues" evidence="1">
    <location>
        <begin position="664"/>
        <end position="687"/>
    </location>
</feature>
<dbReference type="EMBL" id="MU150231">
    <property type="protein sequence ID" value="KAF9468882.1"/>
    <property type="molecule type" value="Genomic_DNA"/>
</dbReference>
<reference evidence="2" key="1">
    <citation type="submission" date="2020-11" db="EMBL/GenBank/DDBJ databases">
        <authorList>
            <consortium name="DOE Joint Genome Institute"/>
            <person name="Ahrendt S."/>
            <person name="Riley R."/>
            <person name="Andreopoulos W."/>
            <person name="Labutti K."/>
            <person name="Pangilinan J."/>
            <person name="Ruiz-Duenas F.J."/>
            <person name="Barrasa J.M."/>
            <person name="Sanchez-Garcia M."/>
            <person name="Camarero S."/>
            <person name="Miyauchi S."/>
            <person name="Serrano A."/>
            <person name="Linde D."/>
            <person name="Babiker R."/>
            <person name="Drula E."/>
            <person name="Ayuso-Fernandez I."/>
            <person name="Pacheco R."/>
            <person name="Padilla G."/>
            <person name="Ferreira P."/>
            <person name="Barriuso J."/>
            <person name="Kellner H."/>
            <person name="Castanera R."/>
            <person name="Alfaro M."/>
            <person name="Ramirez L."/>
            <person name="Pisabarro A.G."/>
            <person name="Kuo A."/>
            <person name="Tritt A."/>
            <person name="Lipzen A."/>
            <person name="He G."/>
            <person name="Yan M."/>
            <person name="Ng V."/>
            <person name="Cullen D."/>
            <person name="Martin F."/>
            <person name="Rosso M.-N."/>
            <person name="Henrissat B."/>
            <person name="Hibbett D."/>
            <person name="Martinez A.T."/>
            <person name="Grigoriev I.V."/>
        </authorList>
    </citation>
    <scope>NUCLEOTIDE SEQUENCE</scope>
    <source>
        <strain evidence="2">CBS 247.69</strain>
    </source>
</reference>
<keyword evidence="3" id="KW-1185">Reference proteome</keyword>
<dbReference type="AlphaFoldDB" id="A0A9P5YH52"/>
<name>A0A9P5YH52_9AGAR</name>
<feature type="region of interest" description="Disordered" evidence="1">
    <location>
        <begin position="1"/>
        <end position="36"/>
    </location>
</feature>
<feature type="region of interest" description="Disordered" evidence="1">
    <location>
        <begin position="104"/>
        <end position="442"/>
    </location>
</feature>
<proteinExistence type="predicted"/>
<feature type="compositionally biased region" description="Acidic residues" evidence="1">
    <location>
        <begin position="582"/>
        <end position="591"/>
    </location>
</feature>
<feature type="compositionally biased region" description="Basic and acidic residues" evidence="1">
    <location>
        <begin position="225"/>
        <end position="258"/>
    </location>
</feature>
<feature type="region of interest" description="Disordered" evidence="1">
    <location>
        <begin position="556"/>
        <end position="687"/>
    </location>
</feature>
<feature type="compositionally biased region" description="Basic and acidic residues" evidence="1">
    <location>
        <begin position="139"/>
        <end position="154"/>
    </location>
</feature>
<feature type="compositionally biased region" description="Polar residues" evidence="1">
    <location>
        <begin position="211"/>
        <end position="224"/>
    </location>
</feature>
<sequence>MYRSSSPYAPPVEVSRDFQPRPYSPSPGAVIAPNSITYTTSTGPDGRTIYHPFKAVAASYQTPNGVVSGIQWVPAEATQTLPAGAQPANADFAASWNRGHLSRDDASALNEWNRDEAKMKKKEEKEAKRQREQAMGQSRVDHDHELRKARERDAQAGAGRERRKSFNAGAAGAPGGYTFPTPGGGNPGYPVAGSAYPSSPYSGYGDPPGVTSSATGYPSSSPYSRDSKYGYSDLDRQFGDLDIDRDRNRGYGDRERKTSGVGGRPRKYSISDSGERGRTISGNLGTRPEYGSQGPYGPPNGPYNSRSYSSGSGAAQHASPNMRAASPNMRAVSPNMRPGDAYIPNGPSGYPGSHYSSSPARPQNEPPLPRSTTPFTGTGGPVPSVYPRGHVREGQPISHSRAPSPMPSAHGPPSGPYSSGSVSFPQGGPSPRMPGPITFPSEPVAQLAAPEGFSRSVNGNFPFTPFDVIKVQDMEHFWEEVPRMPGPLMDHDVLDRDWDRLMQDMALAWAGKLPVPENGAPKKRSDLIKDLVDLWNASFFFVRGIELVLYRGKERRSGPHAGAMERDLPYHDDPRDCPSSTSEEESEDSEGSDYAGGRDPYGRSAHGRHGLNDVFEAGRRRREIKSAARAEKKKRRHERNRRRREKYREKKYSLYLTSVPLGVTQGGSSGMPGGFTGSSGGGYGRGY</sequence>
<gene>
    <name evidence="2" type="ORF">BDZ94DRAFT_549085</name>
</gene>
<feature type="compositionally biased region" description="Basic residues" evidence="1">
    <location>
        <begin position="631"/>
        <end position="645"/>
    </location>
</feature>
<dbReference type="Proteomes" id="UP000807353">
    <property type="component" value="Unassembled WGS sequence"/>
</dbReference>